<sequence>MSTVESDLIPPPDGHTVDVVLTGPVDQVARVRAWIQARATEGSSMLLDLPEGGIVRYRMRLTAPTEE</sequence>
<keyword evidence="2" id="KW-1185">Reference proteome</keyword>
<dbReference type="Proteomes" id="UP000198280">
    <property type="component" value="Unassembled WGS sequence"/>
</dbReference>
<dbReference type="AlphaFoldDB" id="A0A239LVU8"/>
<protein>
    <submittedName>
        <fullName evidence="1">Uncharacterized protein</fullName>
    </submittedName>
</protein>
<organism evidence="1 2">
    <name type="scientific">Actinacidiphila glaucinigra</name>
    <dbReference type="NCBI Taxonomy" id="235986"/>
    <lineage>
        <taxon>Bacteria</taxon>
        <taxon>Bacillati</taxon>
        <taxon>Actinomycetota</taxon>
        <taxon>Actinomycetes</taxon>
        <taxon>Kitasatosporales</taxon>
        <taxon>Streptomycetaceae</taxon>
        <taxon>Actinacidiphila</taxon>
    </lineage>
</organism>
<evidence type="ECO:0000313" key="2">
    <source>
        <dbReference type="Proteomes" id="UP000198280"/>
    </source>
</evidence>
<dbReference type="RefSeq" id="WP_089227242.1">
    <property type="nucleotide sequence ID" value="NZ_FZOF01000021.1"/>
</dbReference>
<gene>
    <name evidence="1" type="ORF">SAMN05216252_121138</name>
</gene>
<accession>A0A239LVU8</accession>
<proteinExistence type="predicted"/>
<evidence type="ECO:0000313" key="1">
    <source>
        <dbReference type="EMBL" id="SNT34646.1"/>
    </source>
</evidence>
<reference evidence="1 2" key="1">
    <citation type="submission" date="2017-06" db="EMBL/GenBank/DDBJ databases">
        <authorList>
            <person name="Kim H.J."/>
            <person name="Triplett B.A."/>
        </authorList>
    </citation>
    <scope>NUCLEOTIDE SEQUENCE [LARGE SCALE GENOMIC DNA]</scope>
    <source>
        <strain evidence="1 2">CGMCC 4.1858</strain>
    </source>
</reference>
<dbReference type="EMBL" id="FZOF01000021">
    <property type="protein sequence ID" value="SNT34646.1"/>
    <property type="molecule type" value="Genomic_DNA"/>
</dbReference>
<name>A0A239LVU8_9ACTN</name>